<dbReference type="GO" id="GO:0016020">
    <property type="term" value="C:membrane"/>
    <property type="evidence" value="ECO:0007669"/>
    <property type="project" value="TreeGrafter"/>
</dbReference>
<proteinExistence type="predicted"/>
<evidence type="ECO:0000313" key="4">
    <source>
        <dbReference type="WBParaSite" id="TCLT_0000983601-mRNA-1"/>
    </source>
</evidence>
<feature type="domain" description="BBS2 hairpin" evidence="1">
    <location>
        <begin position="40"/>
        <end position="137"/>
    </location>
</feature>
<dbReference type="EMBL" id="UYYF01004889">
    <property type="protein sequence ID" value="VDN07489.1"/>
    <property type="molecule type" value="Genomic_DNA"/>
</dbReference>
<dbReference type="AlphaFoldDB" id="A0A0N5D9M1"/>
<sequence length="171" mass="19608">MNENKKVTIQSNDMELIGNIIQSMAESFGIPELQITAHFPNEISKLRDLTAKLHDKYIIRDQLSATIAERSNSIKEMLVRMEDARIIKQYGLMRKYCLKLHTLNQAILAEHKVRCNNHEELLQILRNLNKIIEKGARLRVGAPASRLISASRDAILQEDFDMLARIILFGV</sequence>
<dbReference type="STRING" id="103827.A0A0N5D9M1"/>
<evidence type="ECO:0000259" key="1">
    <source>
        <dbReference type="Pfam" id="PF23353"/>
    </source>
</evidence>
<protein>
    <submittedName>
        <fullName evidence="4">BBS2_C domain-containing protein</fullName>
    </submittedName>
</protein>
<dbReference type="InterPro" id="IPR016616">
    <property type="entry name" value="Bardet-Biedl_syndrome_2_prot"/>
</dbReference>
<dbReference type="OMA" id="QSNDMEL"/>
<dbReference type="InterPro" id="IPR055380">
    <property type="entry name" value="BBS2_hp_dom"/>
</dbReference>
<dbReference type="PANTHER" id="PTHR32465">
    <property type="entry name" value="BARDET-BIEDL SYNDROME 2 PROTEIN"/>
    <property type="match status" value="1"/>
</dbReference>
<dbReference type="WBParaSite" id="TCLT_0000983601-mRNA-1">
    <property type="protein sequence ID" value="TCLT_0000983601-mRNA-1"/>
    <property type="gene ID" value="TCLT_0000983601"/>
</dbReference>
<dbReference type="GO" id="GO:0043005">
    <property type="term" value="C:neuron projection"/>
    <property type="evidence" value="ECO:0007669"/>
    <property type="project" value="TreeGrafter"/>
</dbReference>
<name>A0A0N5D9M1_THECL</name>
<dbReference type="Proteomes" id="UP000276776">
    <property type="component" value="Unassembled WGS sequence"/>
</dbReference>
<keyword evidence="3" id="KW-1185">Reference proteome</keyword>
<dbReference type="GO" id="GO:1905515">
    <property type="term" value="P:non-motile cilium assembly"/>
    <property type="evidence" value="ECO:0007669"/>
    <property type="project" value="InterPro"/>
</dbReference>
<dbReference type="GO" id="GO:0031514">
    <property type="term" value="C:motile cilium"/>
    <property type="evidence" value="ECO:0007669"/>
    <property type="project" value="TreeGrafter"/>
</dbReference>
<reference evidence="2 3" key="2">
    <citation type="submission" date="2018-11" db="EMBL/GenBank/DDBJ databases">
        <authorList>
            <consortium name="Pathogen Informatics"/>
        </authorList>
    </citation>
    <scope>NUCLEOTIDE SEQUENCE [LARGE SCALE GENOMIC DNA]</scope>
</reference>
<dbReference type="GO" id="GO:0036064">
    <property type="term" value="C:ciliary basal body"/>
    <property type="evidence" value="ECO:0007669"/>
    <property type="project" value="TreeGrafter"/>
</dbReference>
<dbReference type="OrthoDB" id="2120021at2759"/>
<organism evidence="4">
    <name type="scientific">Thelazia callipaeda</name>
    <name type="common">Oriental eyeworm</name>
    <name type="synonym">Parasitic nematode</name>
    <dbReference type="NCBI Taxonomy" id="103827"/>
    <lineage>
        <taxon>Eukaryota</taxon>
        <taxon>Metazoa</taxon>
        <taxon>Ecdysozoa</taxon>
        <taxon>Nematoda</taxon>
        <taxon>Chromadorea</taxon>
        <taxon>Rhabditida</taxon>
        <taxon>Spirurina</taxon>
        <taxon>Spiruromorpha</taxon>
        <taxon>Thelazioidea</taxon>
        <taxon>Thelaziidae</taxon>
        <taxon>Thelazia</taxon>
    </lineage>
</organism>
<reference evidence="4" key="1">
    <citation type="submission" date="2017-02" db="UniProtKB">
        <authorList>
            <consortium name="WormBaseParasite"/>
        </authorList>
    </citation>
    <scope>IDENTIFICATION</scope>
</reference>
<evidence type="ECO:0000313" key="2">
    <source>
        <dbReference type="EMBL" id="VDN07489.1"/>
    </source>
</evidence>
<accession>A0A0N5D9M1</accession>
<evidence type="ECO:0000313" key="3">
    <source>
        <dbReference type="Proteomes" id="UP000276776"/>
    </source>
</evidence>
<dbReference type="GO" id="GO:0034464">
    <property type="term" value="C:BBSome"/>
    <property type="evidence" value="ECO:0007669"/>
    <property type="project" value="InterPro"/>
</dbReference>
<dbReference type="Pfam" id="PF23353">
    <property type="entry name" value="BBS2_hp"/>
    <property type="match status" value="1"/>
</dbReference>
<gene>
    <name evidence="2" type="ORF">TCLT_LOCUS9825</name>
</gene>
<dbReference type="PANTHER" id="PTHR32465:SF0">
    <property type="entry name" value="BARDET-BIEDL SYNDROME 2 PROTEIN"/>
    <property type="match status" value="1"/>
</dbReference>